<evidence type="ECO:0000313" key="3">
    <source>
        <dbReference type="Proteomes" id="UP000519004"/>
    </source>
</evidence>
<dbReference type="Pfam" id="PF06796">
    <property type="entry name" value="NapE"/>
    <property type="match status" value="1"/>
</dbReference>
<keyword evidence="1" id="KW-0472">Membrane</keyword>
<dbReference type="RefSeq" id="WP_343057185.1">
    <property type="nucleotide sequence ID" value="NZ_JACHHX010000005.1"/>
</dbReference>
<protein>
    <submittedName>
        <fullName evidence="2">Nitrate reductase NapE</fullName>
    </submittedName>
</protein>
<evidence type="ECO:0000256" key="1">
    <source>
        <dbReference type="SAM" id="Phobius"/>
    </source>
</evidence>
<dbReference type="InterPro" id="IPR004448">
    <property type="entry name" value="Nitrate_reductase_NapE"/>
</dbReference>
<keyword evidence="3" id="KW-1185">Reference proteome</keyword>
<dbReference type="AlphaFoldDB" id="A0A7W7XYZ5"/>
<dbReference type="EMBL" id="JACHHX010000005">
    <property type="protein sequence ID" value="MBB5015042.1"/>
    <property type="molecule type" value="Genomic_DNA"/>
</dbReference>
<gene>
    <name evidence="2" type="ORF">HNQ58_000923</name>
</gene>
<reference evidence="2 3" key="1">
    <citation type="submission" date="2020-08" db="EMBL/GenBank/DDBJ databases">
        <title>Genomic Encyclopedia of Type Strains, Phase IV (KMG-IV): sequencing the most valuable type-strain genomes for metagenomic binning, comparative biology and taxonomic classification.</title>
        <authorList>
            <person name="Goeker M."/>
        </authorList>
    </citation>
    <scope>NUCLEOTIDE SEQUENCE [LARGE SCALE GENOMIC DNA]</scope>
    <source>
        <strain evidence="2 3">DSM 25897</strain>
    </source>
</reference>
<accession>A0A7W7XYZ5</accession>
<evidence type="ECO:0000313" key="2">
    <source>
        <dbReference type="EMBL" id="MBB5015042.1"/>
    </source>
</evidence>
<dbReference type="NCBIfam" id="TIGR02973">
    <property type="entry name" value="nitrate_rd_NapE"/>
    <property type="match status" value="1"/>
</dbReference>
<keyword evidence="1" id="KW-0812">Transmembrane</keyword>
<dbReference type="Proteomes" id="UP000519004">
    <property type="component" value="Unassembled WGS sequence"/>
</dbReference>
<dbReference type="InterPro" id="IPR010649">
    <property type="entry name" value="NapE_TorE"/>
</dbReference>
<sequence>MSATPPDVNRRRRELWVFVFLTVVLFPLLAVGIVSGYGFVVWIWQIFTGPPGV</sequence>
<feature type="transmembrane region" description="Helical" evidence="1">
    <location>
        <begin position="15"/>
        <end position="44"/>
    </location>
</feature>
<comment type="caution">
    <text evidence="2">The sequence shown here is derived from an EMBL/GenBank/DDBJ whole genome shotgun (WGS) entry which is preliminary data.</text>
</comment>
<proteinExistence type="predicted"/>
<name>A0A7W7XYZ5_9GAMM</name>
<keyword evidence="1" id="KW-1133">Transmembrane helix</keyword>
<organism evidence="2 3">
    <name type="scientific">Rehaibacterium terrae</name>
    <dbReference type="NCBI Taxonomy" id="1341696"/>
    <lineage>
        <taxon>Bacteria</taxon>
        <taxon>Pseudomonadati</taxon>
        <taxon>Pseudomonadota</taxon>
        <taxon>Gammaproteobacteria</taxon>
        <taxon>Lysobacterales</taxon>
        <taxon>Lysobacteraceae</taxon>
        <taxon>Rehaibacterium</taxon>
    </lineage>
</organism>